<evidence type="ECO:0000313" key="15">
    <source>
        <dbReference type="Proteomes" id="UP001610063"/>
    </source>
</evidence>
<evidence type="ECO:0000256" key="12">
    <source>
        <dbReference type="SAM" id="Phobius"/>
    </source>
</evidence>
<evidence type="ECO:0000256" key="9">
    <source>
        <dbReference type="ARBA" id="ARBA00023004"/>
    </source>
</evidence>
<keyword evidence="10" id="KW-0503">Monooxygenase</keyword>
<reference evidence="14 15" key="1">
    <citation type="journal article" date="2013" name="Int. J. Syst. Evol. Microbiol.">
        <title>Marinoscillum luteum sp. nov., isolated from marine sediment.</title>
        <authorList>
            <person name="Cha I.T."/>
            <person name="Park S.J."/>
            <person name="Kim S.J."/>
            <person name="Kim J.G."/>
            <person name="Jung M.Y."/>
            <person name="Shin K.S."/>
            <person name="Kwon K.K."/>
            <person name="Yang S.H."/>
            <person name="Seo Y.S."/>
            <person name="Rhee S.K."/>
        </authorList>
    </citation>
    <scope>NUCLEOTIDE SEQUENCE [LARGE SCALE GENOMIC DNA]</scope>
    <source>
        <strain evidence="14 15">KCTC 23939</strain>
    </source>
</reference>
<keyword evidence="7 12" id="KW-1133">Transmembrane helix</keyword>
<accession>A0ABW7N546</accession>
<evidence type="ECO:0000256" key="11">
    <source>
        <dbReference type="ARBA" id="ARBA00023136"/>
    </source>
</evidence>
<keyword evidence="11 12" id="KW-0472">Membrane</keyword>
<feature type="domain" description="Fatty acid desaturase" evidence="13">
    <location>
        <begin position="106"/>
        <end position="320"/>
    </location>
</feature>
<protein>
    <submittedName>
        <fullName evidence="14">Alkane 1-monooxygenase</fullName>
    </submittedName>
</protein>
<evidence type="ECO:0000256" key="3">
    <source>
        <dbReference type="ARBA" id="ARBA00022475"/>
    </source>
</evidence>
<comment type="subcellular location">
    <subcellularLocation>
        <location evidence="1">Cell inner membrane</location>
        <topology evidence="1">Multi-pass membrane protein</topology>
    </subcellularLocation>
</comment>
<dbReference type="InterPro" id="IPR033885">
    <property type="entry name" value="AlkB/XylM"/>
</dbReference>
<dbReference type="Pfam" id="PF00487">
    <property type="entry name" value="FA_desaturase"/>
    <property type="match status" value="1"/>
</dbReference>
<evidence type="ECO:0000256" key="2">
    <source>
        <dbReference type="ARBA" id="ARBA00010823"/>
    </source>
</evidence>
<proteinExistence type="inferred from homology"/>
<keyword evidence="15" id="KW-1185">Reference proteome</keyword>
<dbReference type="PANTHER" id="PTHR38674">
    <property type="entry name" value="ALKANE 1-MONOOXYGENASE 1"/>
    <property type="match status" value="1"/>
</dbReference>
<keyword evidence="4" id="KW-0997">Cell inner membrane</keyword>
<evidence type="ECO:0000256" key="4">
    <source>
        <dbReference type="ARBA" id="ARBA00022519"/>
    </source>
</evidence>
<comment type="similarity">
    <text evidence="2">Belongs to the fatty acid desaturase type 1 family. AlkB subfamily.</text>
</comment>
<keyword evidence="3" id="KW-1003">Cell membrane</keyword>
<feature type="transmembrane region" description="Helical" evidence="12">
    <location>
        <begin position="67"/>
        <end position="87"/>
    </location>
</feature>
<evidence type="ECO:0000256" key="7">
    <source>
        <dbReference type="ARBA" id="ARBA00022989"/>
    </source>
</evidence>
<keyword evidence="8" id="KW-0560">Oxidoreductase</keyword>
<feature type="transmembrane region" description="Helical" evidence="12">
    <location>
        <begin position="317"/>
        <end position="335"/>
    </location>
</feature>
<evidence type="ECO:0000256" key="8">
    <source>
        <dbReference type="ARBA" id="ARBA00023002"/>
    </source>
</evidence>
<dbReference type="RefSeq" id="WP_395416373.1">
    <property type="nucleotide sequence ID" value="NZ_JBIPKE010000012.1"/>
</dbReference>
<dbReference type="InterPro" id="IPR005804">
    <property type="entry name" value="FA_desaturase_dom"/>
</dbReference>
<dbReference type="EMBL" id="JBIPKE010000012">
    <property type="protein sequence ID" value="MFH6982711.1"/>
    <property type="molecule type" value="Genomic_DNA"/>
</dbReference>
<evidence type="ECO:0000256" key="1">
    <source>
        <dbReference type="ARBA" id="ARBA00004429"/>
    </source>
</evidence>
<evidence type="ECO:0000256" key="5">
    <source>
        <dbReference type="ARBA" id="ARBA00022692"/>
    </source>
</evidence>
<evidence type="ECO:0000256" key="10">
    <source>
        <dbReference type="ARBA" id="ARBA00023033"/>
    </source>
</evidence>
<sequence>MNLGALKYLSVLSLPVLAYFSFHSTGWLTFLPLLEAFMIIPILELFFKPDPDNFSEVEEQKRLENPIYDLLVYLVVPIQLACVWWFLESMTQSVELLTRIGRITAMGMLCGVMGINVAHELGHRKRKYEQQMSKLLLLTSLYMHFFIEHNRGHHKHVSTAEDPSSARLGESLYAFWIRSVVLSYLSAWKLEAGRLRKKGQRTFSIHNEMLQFQVLQLTFLLVVGYVYGWAVMLYYVLAAIMGFLLLETVNYIEHYGLSRNKTDRGYERVMPAHSWNSDHLVGRIMLFELSRHSDHHYIASRKYQVLRHMDESPQMPTGYPGMMLMATVPPLWFYVMDSRIGEYRND</sequence>
<evidence type="ECO:0000259" key="13">
    <source>
        <dbReference type="Pfam" id="PF00487"/>
    </source>
</evidence>
<organism evidence="14 15">
    <name type="scientific">Marinoscillum luteum</name>
    <dbReference type="NCBI Taxonomy" id="861051"/>
    <lineage>
        <taxon>Bacteria</taxon>
        <taxon>Pseudomonadati</taxon>
        <taxon>Bacteroidota</taxon>
        <taxon>Cytophagia</taxon>
        <taxon>Cytophagales</taxon>
        <taxon>Reichenbachiellaceae</taxon>
        <taxon>Marinoscillum</taxon>
    </lineage>
</organism>
<gene>
    <name evidence="14" type="ORF">ACHKAR_04635</name>
</gene>
<feature type="transmembrane region" description="Helical" evidence="12">
    <location>
        <begin position="99"/>
        <end position="119"/>
    </location>
</feature>
<keyword evidence="9" id="KW-0408">Iron</keyword>
<keyword evidence="5 12" id="KW-0812">Transmembrane</keyword>
<dbReference type="PANTHER" id="PTHR38674:SF1">
    <property type="entry name" value="ALKANE 1-MONOOXYGENASE 1"/>
    <property type="match status" value="1"/>
</dbReference>
<keyword evidence="6" id="KW-0479">Metal-binding</keyword>
<dbReference type="CDD" id="cd03512">
    <property type="entry name" value="Alkane-hydroxylase"/>
    <property type="match status" value="1"/>
</dbReference>
<comment type="caution">
    <text evidence="14">The sequence shown here is derived from an EMBL/GenBank/DDBJ whole genome shotgun (WGS) entry which is preliminary data.</text>
</comment>
<name>A0ABW7N546_9BACT</name>
<evidence type="ECO:0000256" key="6">
    <source>
        <dbReference type="ARBA" id="ARBA00022723"/>
    </source>
</evidence>
<feature type="transmembrane region" description="Helical" evidence="12">
    <location>
        <begin position="28"/>
        <end position="47"/>
    </location>
</feature>
<evidence type="ECO:0000313" key="14">
    <source>
        <dbReference type="EMBL" id="MFH6982711.1"/>
    </source>
</evidence>
<dbReference type="Proteomes" id="UP001610063">
    <property type="component" value="Unassembled WGS sequence"/>
</dbReference>